<feature type="binding site" evidence="9">
    <location>
        <begin position="135"/>
        <end position="137"/>
    </location>
    <ligand>
        <name>2-[(2R,5Z)-2-carboxy-4-methylthiazol-5(2H)-ylidene]ethyl phosphate</name>
        <dbReference type="ChEBI" id="CHEBI:62899"/>
    </ligand>
</feature>
<dbReference type="InterPro" id="IPR034291">
    <property type="entry name" value="TMP_synthase"/>
</dbReference>
<comment type="caution">
    <text evidence="13">The sequence shown here is derived from an EMBL/GenBank/DDBJ whole genome shotgun (WGS) entry which is preliminary data.</text>
</comment>
<comment type="catalytic activity">
    <reaction evidence="8 9 10">
        <text>2-[(2R,5Z)-2-carboxy-4-methylthiazol-5(2H)-ylidene]ethyl phosphate + 4-amino-2-methyl-5-(diphosphooxymethyl)pyrimidine + 2 H(+) = thiamine phosphate + CO2 + diphosphate</text>
        <dbReference type="Rhea" id="RHEA:47844"/>
        <dbReference type="ChEBI" id="CHEBI:15378"/>
        <dbReference type="ChEBI" id="CHEBI:16526"/>
        <dbReference type="ChEBI" id="CHEBI:33019"/>
        <dbReference type="ChEBI" id="CHEBI:37575"/>
        <dbReference type="ChEBI" id="CHEBI:57841"/>
        <dbReference type="ChEBI" id="CHEBI:62899"/>
        <dbReference type="EC" id="2.5.1.3"/>
    </reaction>
</comment>
<feature type="binding site" evidence="9">
    <location>
        <begin position="36"/>
        <end position="40"/>
    </location>
    <ligand>
        <name>4-amino-2-methyl-5-(diphosphooxymethyl)pyrimidine</name>
        <dbReference type="ChEBI" id="CHEBI:57841"/>
    </ligand>
</feature>
<feature type="binding site" evidence="9">
    <location>
        <position position="70"/>
    </location>
    <ligand>
        <name>Mg(2+)</name>
        <dbReference type="ChEBI" id="CHEBI:18420"/>
    </ligand>
</feature>
<keyword evidence="2 9" id="KW-0808">Transferase</keyword>
<evidence type="ECO:0000256" key="2">
    <source>
        <dbReference type="ARBA" id="ARBA00022679"/>
    </source>
</evidence>
<dbReference type="EMBL" id="AODD01000013">
    <property type="protein sequence ID" value="EUJ23203.1"/>
    <property type="molecule type" value="Genomic_DNA"/>
</dbReference>
<comment type="function">
    <text evidence="9">Condenses 4-methyl-5-(beta-hydroxyethyl)thiazole monophosphate (THZ-P) and 2-methyl-4-amino-5-hydroxymethyl pyrimidine pyrophosphate (HMP-PP) to form thiamine monophosphate (TMP).</text>
</comment>
<evidence type="ECO:0000256" key="10">
    <source>
        <dbReference type="RuleBase" id="RU003826"/>
    </source>
</evidence>
<dbReference type="GO" id="GO:0009229">
    <property type="term" value="P:thiamine diphosphate biosynthetic process"/>
    <property type="evidence" value="ECO:0007669"/>
    <property type="project" value="UniProtKB-UniRule"/>
</dbReference>
<name>W7BSE5_9LIST</name>
<dbReference type="Proteomes" id="UP000019253">
    <property type="component" value="Unassembled WGS sequence"/>
</dbReference>
<keyword evidence="5 9" id="KW-0784">Thiamine biosynthesis</keyword>
<evidence type="ECO:0000313" key="14">
    <source>
        <dbReference type="Proteomes" id="UP000019253"/>
    </source>
</evidence>
<keyword evidence="4 9" id="KW-0460">Magnesium</keyword>
<evidence type="ECO:0000256" key="9">
    <source>
        <dbReference type="HAMAP-Rule" id="MF_00097"/>
    </source>
</evidence>
<comment type="catalytic activity">
    <reaction evidence="6 9 10">
        <text>4-methyl-5-(2-phosphooxyethyl)-thiazole + 4-amino-2-methyl-5-(diphosphooxymethyl)pyrimidine + H(+) = thiamine phosphate + diphosphate</text>
        <dbReference type="Rhea" id="RHEA:22328"/>
        <dbReference type="ChEBI" id="CHEBI:15378"/>
        <dbReference type="ChEBI" id="CHEBI:33019"/>
        <dbReference type="ChEBI" id="CHEBI:37575"/>
        <dbReference type="ChEBI" id="CHEBI:57841"/>
        <dbReference type="ChEBI" id="CHEBI:58296"/>
        <dbReference type="EC" id="2.5.1.3"/>
    </reaction>
</comment>
<dbReference type="PANTHER" id="PTHR20857">
    <property type="entry name" value="THIAMINE-PHOSPHATE PYROPHOSPHORYLASE"/>
    <property type="match status" value="1"/>
</dbReference>
<feature type="binding site" evidence="9">
    <location>
        <position position="138"/>
    </location>
    <ligand>
        <name>4-amino-2-methyl-5-(diphosphooxymethyl)pyrimidine</name>
        <dbReference type="ChEBI" id="CHEBI:57841"/>
    </ligand>
</feature>
<organism evidence="13 14">
    <name type="scientific">Listeria grandensis FSL F6-0971</name>
    <dbReference type="NCBI Taxonomy" id="1265819"/>
    <lineage>
        <taxon>Bacteria</taxon>
        <taxon>Bacillati</taxon>
        <taxon>Bacillota</taxon>
        <taxon>Bacilli</taxon>
        <taxon>Bacillales</taxon>
        <taxon>Listeriaceae</taxon>
        <taxon>Listeria</taxon>
    </lineage>
</organism>
<gene>
    <name evidence="9 13" type="primary">thiE</name>
    <name evidence="13" type="ORF">PGRAN_09741</name>
</gene>
<evidence type="ECO:0000313" key="13">
    <source>
        <dbReference type="EMBL" id="EUJ23203.1"/>
    </source>
</evidence>
<dbReference type="InterPro" id="IPR036206">
    <property type="entry name" value="ThiamineP_synth_sf"/>
</dbReference>
<dbReference type="PANTHER" id="PTHR20857:SF15">
    <property type="entry name" value="THIAMINE-PHOSPHATE SYNTHASE"/>
    <property type="match status" value="1"/>
</dbReference>
<feature type="binding site" evidence="9">
    <location>
        <begin position="187"/>
        <end position="188"/>
    </location>
    <ligand>
        <name>2-[(2R,5Z)-2-carboxy-4-methylthiazol-5(2H)-ylidene]ethyl phosphate</name>
        <dbReference type="ChEBI" id="CHEBI:62899"/>
    </ligand>
</feature>
<dbReference type="AlphaFoldDB" id="W7BSE5"/>
<evidence type="ECO:0000256" key="4">
    <source>
        <dbReference type="ARBA" id="ARBA00022842"/>
    </source>
</evidence>
<dbReference type="HAMAP" id="MF_00097">
    <property type="entry name" value="TMP_synthase"/>
    <property type="match status" value="1"/>
</dbReference>
<feature type="binding site" evidence="9">
    <location>
        <position position="89"/>
    </location>
    <ligand>
        <name>Mg(2+)</name>
        <dbReference type="ChEBI" id="CHEBI:18420"/>
    </ligand>
</feature>
<feature type="binding site" evidence="9">
    <location>
        <position position="108"/>
    </location>
    <ligand>
        <name>4-amino-2-methyl-5-(diphosphooxymethyl)pyrimidine</name>
        <dbReference type="ChEBI" id="CHEBI:57841"/>
    </ligand>
</feature>
<dbReference type="Gene3D" id="3.20.20.70">
    <property type="entry name" value="Aldolase class I"/>
    <property type="match status" value="1"/>
</dbReference>
<dbReference type="GO" id="GO:0009228">
    <property type="term" value="P:thiamine biosynthetic process"/>
    <property type="evidence" value="ECO:0007669"/>
    <property type="project" value="UniProtKB-KW"/>
</dbReference>
<evidence type="ECO:0000256" key="7">
    <source>
        <dbReference type="ARBA" id="ARBA00047851"/>
    </source>
</evidence>
<accession>W7BSE5</accession>
<dbReference type="EC" id="2.5.1.3" evidence="9"/>
<sequence length="209" mass="22839">MSMLEVYFIAGTQDVPHGELLPILEDALQSGITCYQFREKKLSNPVEIEKLARSCHQMCREYHVPFFINDDVDLALEIQADGIHVGQEDMAISDVIAKCAGKMQIGLSINTFQQAVEAMVYEQLAYIGVGPIFETSSKVDAKETTGLDLLSAIRVASIDLPIVAIGGITTERVPAIRKAGAQGVAVISALVKSSNRNQTIRAMRRMDLT</sequence>
<dbReference type="UniPathway" id="UPA00060">
    <property type="reaction ID" value="UER00141"/>
</dbReference>
<feature type="binding site" evidence="9">
    <location>
        <position position="69"/>
    </location>
    <ligand>
        <name>4-amino-2-methyl-5-(diphosphooxymethyl)pyrimidine</name>
        <dbReference type="ChEBI" id="CHEBI:57841"/>
    </ligand>
</feature>
<dbReference type="CDD" id="cd00564">
    <property type="entry name" value="TMP_TenI"/>
    <property type="match status" value="1"/>
</dbReference>
<proteinExistence type="inferred from homology"/>
<keyword evidence="14" id="KW-1185">Reference proteome</keyword>
<reference evidence="13 14" key="1">
    <citation type="journal article" date="2014" name="Int. J. Syst. Evol. Microbiol.">
        <title>Listeria floridensis sp. nov., Listeria aquatica sp. nov., Listeria cornellensis sp. nov., Listeria riparia sp. nov. and Listeria grandensis sp. nov., from agricultural and natural environments.</title>
        <authorList>
            <person name="den Bakker H.C."/>
            <person name="Warchocki S."/>
            <person name="Wright E.M."/>
            <person name="Allred A.F."/>
            <person name="Ahlstrom C."/>
            <person name="Manuel C.S."/>
            <person name="Stasiewicz M.J."/>
            <person name="Burrell A."/>
            <person name="Roof S."/>
            <person name="Strawn L."/>
            <person name="Fortes E.D."/>
            <person name="Nightingale K.K."/>
            <person name="Kephart D."/>
            <person name="Wiedmann M."/>
        </authorList>
    </citation>
    <scope>NUCLEOTIDE SEQUENCE [LARGE SCALE GENOMIC DNA]</scope>
    <source>
        <strain evidence="14">FSL F6-971</strain>
    </source>
</reference>
<evidence type="ECO:0000256" key="5">
    <source>
        <dbReference type="ARBA" id="ARBA00022977"/>
    </source>
</evidence>
<dbReference type="GO" id="GO:0005737">
    <property type="term" value="C:cytoplasm"/>
    <property type="evidence" value="ECO:0007669"/>
    <property type="project" value="TreeGrafter"/>
</dbReference>
<feature type="domain" description="Thiamine phosphate synthase/TenI" evidence="12">
    <location>
        <begin position="6"/>
        <end position="190"/>
    </location>
</feature>
<dbReference type="STRING" id="1265819.PGRAN_09741"/>
<dbReference type="OrthoDB" id="9812206at2"/>
<dbReference type="NCBIfam" id="TIGR00693">
    <property type="entry name" value="thiE"/>
    <property type="match status" value="1"/>
</dbReference>
<comment type="catalytic activity">
    <reaction evidence="7 9 10">
        <text>2-(2-carboxy-4-methylthiazol-5-yl)ethyl phosphate + 4-amino-2-methyl-5-(diphosphooxymethyl)pyrimidine + 2 H(+) = thiamine phosphate + CO2 + diphosphate</text>
        <dbReference type="Rhea" id="RHEA:47848"/>
        <dbReference type="ChEBI" id="CHEBI:15378"/>
        <dbReference type="ChEBI" id="CHEBI:16526"/>
        <dbReference type="ChEBI" id="CHEBI:33019"/>
        <dbReference type="ChEBI" id="CHEBI:37575"/>
        <dbReference type="ChEBI" id="CHEBI:57841"/>
        <dbReference type="ChEBI" id="CHEBI:62890"/>
        <dbReference type="EC" id="2.5.1.3"/>
    </reaction>
</comment>
<dbReference type="SUPFAM" id="SSF51391">
    <property type="entry name" value="Thiamin phosphate synthase"/>
    <property type="match status" value="1"/>
</dbReference>
<evidence type="ECO:0000256" key="3">
    <source>
        <dbReference type="ARBA" id="ARBA00022723"/>
    </source>
</evidence>
<dbReference type="RefSeq" id="WP_036066584.1">
    <property type="nucleotide sequence ID" value="NZ_AODD01000013.1"/>
</dbReference>
<dbReference type="GO" id="GO:0000287">
    <property type="term" value="F:magnesium ion binding"/>
    <property type="evidence" value="ECO:0007669"/>
    <property type="project" value="UniProtKB-UniRule"/>
</dbReference>
<dbReference type="PATRIC" id="fig|1265819.5.peg.1945"/>
<keyword evidence="3 9" id="KW-0479">Metal-binding</keyword>
<dbReference type="GO" id="GO:0004789">
    <property type="term" value="F:thiamine-phosphate diphosphorylase activity"/>
    <property type="evidence" value="ECO:0007669"/>
    <property type="project" value="UniProtKB-UniRule"/>
</dbReference>
<comment type="pathway">
    <text evidence="1 9 11">Cofactor biosynthesis; thiamine diphosphate biosynthesis; thiamine phosphate from 4-amino-2-methyl-5-diphosphomethylpyrimidine and 4-methyl-5-(2-phosphoethyl)-thiazole: step 1/1.</text>
</comment>
<dbReference type="Pfam" id="PF02581">
    <property type="entry name" value="TMP-TENI"/>
    <property type="match status" value="1"/>
</dbReference>
<dbReference type="FunFam" id="3.20.20.70:FF:000096">
    <property type="entry name" value="Thiamine-phosphate synthase"/>
    <property type="match status" value="1"/>
</dbReference>
<evidence type="ECO:0000256" key="6">
    <source>
        <dbReference type="ARBA" id="ARBA00047334"/>
    </source>
</evidence>
<dbReference type="InterPro" id="IPR022998">
    <property type="entry name" value="ThiamineP_synth_TenI"/>
</dbReference>
<comment type="cofactor">
    <cofactor evidence="9">
        <name>Mg(2+)</name>
        <dbReference type="ChEBI" id="CHEBI:18420"/>
    </cofactor>
    <text evidence="9">Binds 1 Mg(2+) ion per subunit.</text>
</comment>
<comment type="similarity">
    <text evidence="9 10">Belongs to the thiamine-phosphate synthase family.</text>
</comment>
<evidence type="ECO:0000256" key="1">
    <source>
        <dbReference type="ARBA" id="ARBA00005165"/>
    </source>
</evidence>
<evidence type="ECO:0000256" key="8">
    <source>
        <dbReference type="ARBA" id="ARBA00047883"/>
    </source>
</evidence>
<feature type="binding site" evidence="9">
    <location>
        <position position="167"/>
    </location>
    <ligand>
        <name>2-[(2R,5Z)-2-carboxy-4-methylthiazol-5(2H)-ylidene]ethyl phosphate</name>
        <dbReference type="ChEBI" id="CHEBI:62899"/>
    </ligand>
</feature>
<protein>
    <recommendedName>
        <fullName evidence="9">Thiamine-phosphate synthase</fullName>
        <shortName evidence="9">TP synthase</shortName>
        <shortName evidence="9">TPS</shortName>
        <ecNumber evidence="9">2.5.1.3</ecNumber>
    </recommendedName>
    <alternativeName>
        <fullName evidence="9">Thiamine-phosphate pyrophosphorylase</fullName>
        <shortName evidence="9">TMP pyrophosphorylase</shortName>
        <shortName evidence="9">TMP-PPase</shortName>
    </alternativeName>
</protein>
<evidence type="ECO:0000259" key="12">
    <source>
        <dbReference type="Pfam" id="PF02581"/>
    </source>
</evidence>
<dbReference type="InterPro" id="IPR013785">
    <property type="entry name" value="Aldolase_TIM"/>
</dbReference>
<evidence type="ECO:0000256" key="11">
    <source>
        <dbReference type="RuleBase" id="RU004253"/>
    </source>
</evidence>